<evidence type="ECO:0000256" key="1">
    <source>
        <dbReference type="SAM" id="MobiDB-lite"/>
    </source>
</evidence>
<accession>A0AAV4EAJ4</accession>
<dbReference type="Proteomes" id="UP000762676">
    <property type="component" value="Unassembled WGS sequence"/>
</dbReference>
<comment type="caution">
    <text evidence="2">The sequence shown here is derived from an EMBL/GenBank/DDBJ whole genome shotgun (WGS) entry which is preliminary data.</text>
</comment>
<name>A0AAV4EAJ4_9GAST</name>
<reference evidence="2 3" key="1">
    <citation type="journal article" date="2021" name="Elife">
        <title>Chloroplast acquisition without the gene transfer in kleptoplastic sea slugs, Plakobranchus ocellatus.</title>
        <authorList>
            <person name="Maeda T."/>
            <person name="Takahashi S."/>
            <person name="Yoshida T."/>
            <person name="Shimamura S."/>
            <person name="Takaki Y."/>
            <person name="Nagai Y."/>
            <person name="Toyoda A."/>
            <person name="Suzuki Y."/>
            <person name="Arimoto A."/>
            <person name="Ishii H."/>
            <person name="Satoh N."/>
            <person name="Nishiyama T."/>
            <person name="Hasebe M."/>
            <person name="Maruyama T."/>
            <person name="Minagawa J."/>
            <person name="Obokata J."/>
            <person name="Shigenobu S."/>
        </authorList>
    </citation>
    <scope>NUCLEOTIDE SEQUENCE [LARGE SCALE GENOMIC DNA]</scope>
</reference>
<keyword evidence="3" id="KW-1185">Reference proteome</keyword>
<protein>
    <submittedName>
        <fullName evidence="2">Uncharacterized protein</fullName>
    </submittedName>
</protein>
<dbReference type="InterPro" id="IPR001888">
    <property type="entry name" value="Transposase_1"/>
</dbReference>
<evidence type="ECO:0000313" key="3">
    <source>
        <dbReference type="Proteomes" id="UP000762676"/>
    </source>
</evidence>
<sequence>MTWKHPSSPVTKKFKVQRSVAQVMATVFWDAKDVILLDILPQGPPAVGDECQGQTIQCFADPCAFQTCPAIPGAACRLVSISRLSLPKDIDVGAFSSFVSGGINKCLSKSKEEEEDDDDDNDDDDDDDDDDDNDDDDDDDDDGSCLVFLLTAPLLARAQLCLRITEQM</sequence>
<feature type="region of interest" description="Disordered" evidence="1">
    <location>
        <begin position="109"/>
        <end position="142"/>
    </location>
</feature>
<dbReference type="InterPro" id="IPR016024">
    <property type="entry name" value="ARM-type_fold"/>
</dbReference>
<dbReference type="Pfam" id="PF01359">
    <property type="entry name" value="Transposase_1"/>
    <property type="match status" value="1"/>
</dbReference>
<proteinExistence type="predicted"/>
<dbReference type="EMBL" id="BMAT01007107">
    <property type="protein sequence ID" value="GFR57691.1"/>
    <property type="molecule type" value="Genomic_DNA"/>
</dbReference>
<dbReference type="AlphaFoldDB" id="A0AAV4EAJ4"/>
<evidence type="ECO:0000313" key="2">
    <source>
        <dbReference type="EMBL" id="GFR57691.1"/>
    </source>
</evidence>
<dbReference type="SUPFAM" id="SSF48371">
    <property type="entry name" value="ARM repeat"/>
    <property type="match status" value="1"/>
</dbReference>
<gene>
    <name evidence="2" type="ORF">ElyMa_003462000</name>
</gene>
<organism evidence="2 3">
    <name type="scientific">Elysia marginata</name>
    <dbReference type="NCBI Taxonomy" id="1093978"/>
    <lineage>
        <taxon>Eukaryota</taxon>
        <taxon>Metazoa</taxon>
        <taxon>Spiralia</taxon>
        <taxon>Lophotrochozoa</taxon>
        <taxon>Mollusca</taxon>
        <taxon>Gastropoda</taxon>
        <taxon>Heterobranchia</taxon>
        <taxon>Euthyneura</taxon>
        <taxon>Panpulmonata</taxon>
        <taxon>Sacoglossa</taxon>
        <taxon>Placobranchoidea</taxon>
        <taxon>Plakobranchidae</taxon>
        <taxon>Elysia</taxon>
    </lineage>
</organism>
<feature type="compositionally biased region" description="Acidic residues" evidence="1">
    <location>
        <begin position="113"/>
        <end position="142"/>
    </location>
</feature>